<protein>
    <recommendedName>
        <fullName evidence="3">R3H domain-containing protein</fullName>
    </recommendedName>
</protein>
<reference evidence="1 2" key="1">
    <citation type="journal article" date="2021" name="Elife">
        <title>Chloroplast acquisition without the gene transfer in kleptoplastic sea slugs, Plakobranchus ocellatus.</title>
        <authorList>
            <person name="Maeda T."/>
            <person name="Takahashi S."/>
            <person name="Yoshida T."/>
            <person name="Shimamura S."/>
            <person name="Takaki Y."/>
            <person name="Nagai Y."/>
            <person name="Toyoda A."/>
            <person name="Suzuki Y."/>
            <person name="Arimoto A."/>
            <person name="Ishii H."/>
            <person name="Satoh N."/>
            <person name="Nishiyama T."/>
            <person name="Hasebe M."/>
            <person name="Maruyama T."/>
            <person name="Minagawa J."/>
            <person name="Obokata J."/>
            <person name="Shigenobu S."/>
        </authorList>
    </citation>
    <scope>NUCLEOTIDE SEQUENCE [LARGE SCALE GENOMIC DNA]</scope>
</reference>
<dbReference type="Proteomes" id="UP000762676">
    <property type="component" value="Unassembled WGS sequence"/>
</dbReference>
<organism evidence="1 2">
    <name type="scientific">Elysia marginata</name>
    <dbReference type="NCBI Taxonomy" id="1093978"/>
    <lineage>
        <taxon>Eukaryota</taxon>
        <taxon>Metazoa</taxon>
        <taxon>Spiralia</taxon>
        <taxon>Lophotrochozoa</taxon>
        <taxon>Mollusca</taxon>
        <taxon>Gastropoda</taxon>
        <taxon>Heterobranchia</taxon>
        <taxon>Euthyneura</taxon>
        <taxon>Panpulmonata</taxon>
        <taxon>Sacoglossa</taxon>
        <taxon>Placobranchoidea</taxon>
        <taxon>Plakobranchidae</taxon>
        <taxon>Elysia</taxon>
    </lineage>
</organism>
<evidence type="ECO:0000313" key="2">
    <source>
        <dbReference type="Proteomes" id="UP000762676"/>
    </source>
</evidence>
<dbReference type="AlphaFoldDB" id="A0AAV4G1L5"/>
<accession>A0AAV4G1L5</accession>
<evidence type="ECO:0008006" key="3">
    <source>
        <dbReference type="Google" id="ProtNLM"/>
    </source>
</evidence>
<proteinExistence type="predicted"/>
<dbReference type="EMBL" id="BMAT01008171">
    <property type="protein sequence ID" value="GFR79309.1"/>
    <property type="molecule type" value="Genomic_DNA"/>
</dbReference>
<gene>
    <name evidence="1" type="ORF">ElyMa_004016800</name>
</gene>
<evidence type="ECO:0000313" key="1">
    <source>
        <dbReference type="EMBL" id="GFR79309.1"/>
    </source>
</evidence>
<keyword evidence="2" id="KW-1185">Reference proteome</keyword>
<comment type="caution">
    <text evidence="1">The sequence shown here is derived from an EMBL/GenBank/DDBJ whole genome shotgun (WGS) entry which is preliminary data.</text>
</comment>
<name>A0AAV4G1L5_9GAST</name>
<sequence>MRPSCEGKNMQIKTWQKQRSFVESSTLLPKATRISMPDSSKPFVRQIKKFPLEQEFLVKTLKNAGQGESSVVFVPQQLKHRAFELAHDKCGHQGPQRTHQILLAYMPEMSDGQEAQQSTF</sequence>